<organism evidence="5 6">
    <name type="scientific">Ceraceosorus guamensis</name>
    <dbReference type="NCBI Taxonomy" id="1522189"/>
    <lineage>
        <taxon>Eukaryota</taxon>
        <taxon>Fungi</taxon>
        <taxon>Dikarya</taxon>
        <taxon>Basidiomycota</taxon>
        <taxon>Ustilaginomycotina</taxon>
        <taxon>Exobasidiomycetes</taxon>
        <taxon>Ceraceosorales</taxon>
        <taxon>Ceraceosoraceae</taxon>
        <taxon>Ceraceosorus</taxon>
    </lineage>
</organism>
<keyword evidence="6" id="KW-1185">Reference proteome</keyword>
<dbReference type="PANTHER" id="PTHR10091">
    <property type="entry name" value="ALDOSE-1-EPIMERASE"/>
    <property type="match status" value="1"/>
</dbReference>
<proteinExistence type="inferred from homology"/>
<evidence type="ECO:0000256" key="2">
    <source>
        <dbReference type="ARBA" id="ARBA00023235"/>
    </source>
</evidence>
<name>A0A316W2P9_9BASI</name>
<dbReference type="AlphaFoldDB" id="A0A316W2P9"/>
<feature type="chain" id="PRO_5016367675" evidence="4">
    <location>
        <begin position="19"/>
        <end position="519"/>
    </location>
</feature>
<dbReference type="InterPro" id="IPR011013">
    <property type="entry name" value="Gal_mutarotase_sf_dom"/>
</dbReference>
<keyword evidence="4" id="KW-0732">Signal</keyword>
<dbReference type="RefSeq" id="XP_025370934.1">
    <property type="nucleotide sequence ID" value="XM_025516929.1"/>
</dbReference>
<evidence type="ECO:0000256" key="1">
    <source>
        <dbReference type="ARBA" id="ARBA00006206"/>
    </source>
</evidence>
<keyword evidence="3" id="KW-0119">Carbohydrate metabolism</keyword>
<comment type="similarity">
    <text evidence="1">Belongs to the aldose epimerase family.</text>
</comment>
<dbReference type="GO" id="GO:0030246">
    <property type="term" value="F:carbohydrate binding"/>
    <property type="evidence" value="ECO:0007669"/>
    <property type="project" value="InterPro"/>
</dbReference>
<dbReference type="Proteomes" id="UP000245783">
    <property type="component" value="Unassembled WGS sequence"/>
</dbReference>
<dbReference type="GO" id="GO:0004034">
    <property type="term" value="F:aldose 1-epimerase activity"/>
    <property type="evidence" value="ECO:0007669"/>
    <property type="project" value="TreeGrafter"/>
</dbReference>
<dbReference type="InterPro" id="IPR047215">
    <property type="entry name" value="Galactose_mutarotase-like"/>
</dbReference>
<dbReference type="InterPro" id="IPR014718">
    <property type="entry name" value="GH-type_carb-bd"/>
</dbReference>
<keyword evidence="2" id="KW-0413">Isomerase</keyword>
<reference evidence="5 6" key="1">
    <citation type="journal article" date="2018" name="Mol. Biol. Evol.">
        <title>Broad Genomic Sampling Reveals a Smut Pathogenic Ancestry of the Fungal Clade Ustilaginomycotina.</title>
        <authorList>
            <person name="Kijpornyongpan T."/>
            <person name="Mondo S.J."/>
            <person name="Barry K."/>
            <person name="Sandor L."/>
            <person name="Lee J."/>
            <person name="Lipzen A."/>
            <person name="Pangilinan J."/>
            <person name="LaButti K."/>
            <person name="Hainaut M."/>
            <person name="Henrissat B."/>
            <person name="Grigoriev I.V."/>
            <person name="Spatafora J.W."/>
            <person name="Aime M.C."/>
        </authorList>
    </citation>
    <scope>NUCLEOTIDE SEQUENCE [LARGE SCALE GENOMIC DNA]</scope>
    <source>
        <strain evidence="5 6">MCA 4658</strain>
    </source>
</reference>
<evidence type="ECO:0000256" key="3">
    <source>
        <dbReference type="ARBA" id="ARBA00023277"/>
    </source>
</evidence>
<evidence type="ECO:0000313" key="5">
    <source>
        <dbReference type="EMBL" id="PWN43774.1"/>
    </source>
</evidence>
<feature type="signal peptide" evidence="4">
    <location>
        <begin position="1"/>
        <end position="18"/>
    </location>
</feature>
<dbReference type="GO" id="GO:0006006">
    <property type="term" value="P:glucose metabolic process"/>
    <property type="evidence" value="ECO:0007669"/>
    <property type="project" value="TreeGrafter"/>
</dbReference>
<protein>
    <submittedName>
        <fullName evidence="5">Galactose mutarotase-like protein</fullName>
    </submittedName>
</protein>
<dbReference type="InterPro" id="IPR008183">
    <property type="entry name" value="Aldose_1/G6P_1-epimerase"/>
</dbReference>
<dbReference type="GO" id="GO:0033499">
    <property type="term" value="P:galactose catabolic process via UDP-galactose, Leloir pathway"/>
    <property type="evidence" value="ECO:0007669"/>
    <property type="project" value="TreeGrafter"/>
</dbReference>
<dbReference type="EMBL" id="KZ819366">
    <property type="protein sequence ID" value="PWN43774.1"/>
    <property type="molecule type" value="Genomic_DNA"/>
</dbReference>
<evidence type="ECO:0000256" key="4">
    <source>
        <dbReference type="SAM" id="SignalP"/>
    </source>
</evidence>
<sequence length="519" mass="55555">MKLALTALLGAGLSLSLAQTVPSPAPSGIAGFVNNNTVGSYPCAGGNPNSLAVPLSNQTDAAVVQVDQQQQQQQQVMDAQVANTTYAGYSGPAGQYSYGTCPDGKAPQYPANVVRISAEDDSIRAGFIPYGATLVELWVRDRNGAWRDVVLSFDNTTNYLTDPIHPNFGPTVGRYANRIKNGTFTANNETYYVPRNENGKNSLHGGDVGYDRSPFVVESFNATSIVFAHVDPDGFQGFPGQVDSRVIHALQPNATWAISMSANVSAPQDVQTPILLSSHVYWNLDAYADGSNSTILDHVLHMPHADKYIQTDSDLIPTGPRPDVSGTPFDFLQPTPFRRNFDNSTGICGANCTGWDSCFWQSNEPARDEPQLELYSPRSGIKLSLTTDQPAFQVYTCSGISSPTKGSLPRKKSHGGDGTLAEIYENHSCVVIEAEGLIDAINNPDWNVDQFYSASRPYTWAAEYRFSNVDEQGQPIAASSAATATASATATSASVASPSIANATSSAINTPARRDTNGM</sequence>
<dbReference type="CDD" id="cd09019">
    <property type="entry name" value="galactose_mutarotase_like"/>
    <property type="match status" value="1"/>
</dbReference>
<evidence type="ECO:0000313" key="6">
    <source>
        <dbReference type="Proteomes" id="UP000245783"/>
    </source>
</evidence>
<dbReference type="Pfam" id="PF01263">
    <property type="entry name" value="Aldose_epim"/>
    <property type="match status" value="1"/>
</dbReference>
<dbReference type="GeneID" id="37038799"/>
<gene>
    <name evidence="5" type="ORF">IE81DRAFT_365413</name>
</gene>
<dbReference type="PANTHER" id="PTHR10091:SF6">
    <property type="entry name" value="1-EPIMERASE, PUTATIVE (AFU_ORTHOLOGUE AFUA_3G13240)-RELATED"/>
    <property type="match status" value="1"/>
</dbReference>
<dbReference type="OrthoDB" id="274691at2759"/>
<dbReference type="STRING" id="1522189.A0A316W2P9"/>
<accession>A0A316W2P9</accession>
<dbReference type="Gene3D" id="2.70.98.10">
    <property type="match status" value="1"/>
</dbReference>
<dbReference type="SUPFAM" id="SSF74650">
    <property type="entry name" value="Galactose mutarotase-like"/>
    <property type="match status" value="1"/>
</dbReference>
<dbReference type="InParanoid" id="A0A316W2P9"/>